<reference evidence="2" key="1">
    <citation type="journal article" date="2022" name="Mol. Ecol. Resour.">
        <title>The genomes of chicory, endive, great burdock and yacon provide insights into Asteraceae palaeo-polyploidization history and plant inulin production.</title>
        <authorList>
            <person name="Fan W."/>
            <person name="Wang S."/>
            <person name="Wang H."/>
            <person name="Wang A."/>
            <person name="Jiang F."/>
            <person name="Liu H."/>
            <person name="Zhao H."/>
            <person name="Xu D."/>
            <person name="Zhang Y."/>
        </authorList>
    </citation>
    <scope>NUCLEOTIDE SEQUENCE [LARGE SCALE GENOMIC DNA]</scope>
    <source>
        <strain evidence="2">cv. Punajuju</strain>
    </source>
</reference>
<gene>
    <name evidence="1" type="ORF">L2E82_30898</name>
</gene>
<reference evidence="1 2" key="2">
    <citation type="journal article" date="2022" name="Mol. Ecol. Resour.">
        <title>The genomes of chicory, endive, great burdock and yacon provide insights into Asteraceae paleo-polyploidization history and plant inulin production.</title>
        <authorList>
            <person name="Fan W."/>
            <person name="Wang S."/>
            <person name="Wang H."/>
            <person name="Wang A."/>
            <person name="Jiang F."/>
            <person name="Liu H."/>
            <person name="Zhao H."/>
            <person name="Xu D."/>
            <person name="Zhang Y."/>
        </authorList>
    </citation>
    <scope>NUCLEOTIDE SEQUENCE [LARGE SCALE GENOMIC DNA]</scope>
    <source>
        <strain evidence="2">cv. Punajuju</strain>
        <tissue evidence="1">Leaves</tissue>
    </source>
</reference>
<evidence type="ECO:0000313" key="1">
    <source>
        <dbReference type="EMBL" id="KAI3740465.1"/>
    </source>
</evidence>
<accession>A0ACB9D207</accession>
<dbReference type="Proteomes" id="UP001055811">
    <property type="component" value="Linkage Group LG05"/>
</dbReference>
<sequence>MLVYMPITSHLILNTYSKILVKENREEDNLGGNMRTVGLPDERRGVMKLKFDSLMKESDNLIVQRRGGAQRRGGVRQQSDHLIVNRGFAIQIDSFNALLNEFNWTPVHRQFDRFLAHREFDRFLHIGAMNGCDVRKDCG</sequence>
<keyword evidence="2" id="KW-1185">Reference proteome</keyword>
<dbReference type="EMBL" id="CM042013">
    <property type="protein sequence ID" value="KAI3740465.1"/>
    <property type="molecule type" value="Genomic_DNA"/>
</dbReference>
<protein>
    <submittedName>
        <fullName evidence="1">Uncharacterized protein</fullName>
    </submittedName>
</protein>
<evidence type="ECO:0000313" key="2">
    <source>
        <dbReference type="Proteomes" id="UP001055811"/>
    </source>
</evidence>
<name>A0ACB9D207_CICIN</name>
<organism evidence="1 2">
    <name type="scientific">Cichorium intybus</name>
    <name type="common">Chicory</name>
    <dbReference type="NCBI Taxonomy" id="13427"/>
    <lineage>
        <taxon>Eukaryota</taxon>
        <taxon>Viridiplantae</taxon>
        <taxon>Streptophyta</taxon>
        <taxon>Embryophyta</taxon>
        <taxon>Tracheophyta</taxon>
        <taxon>Spermatophyta</taxon>
        <taxon>Magnoliopsida</taxon>
        <taxon>eudicotyledons</taxon>
        <taxon>Gunneridae</taxon>
        <taxon>Pentapetalae</taxon>
        <taxon>asterids</taxon>
        <taxon>campanulids</taxon>
        <taxon>Asterales</taxon>
        <taxon>Asteraceae</taxon>
        <taxon>Cichorioideae</taxon>
        <taxon>Cichorieae</taxon>
        <taxon>Cichoriinae</taxon>
        <taxon>Cichorium</taxon>
    </lineage>
</organism>
<proteinExistence type="predicted"/>
<comment type="caution">
    <text evidence="1">The sequence shown here is derived from an EMBL/GenBank/DDBJ whole genome shotgun (WGS) entry which is preliminary data.</text>
</comment>